<dbReference type="RefSeq" id="WP_344917886.1">
    <property type="nucleotide sequence ID" value="NZ_BAABAQ010000003.1"/>
</dbReference>
<feature type="region of interest" description="Disordered" evidence="8">
    <location>
        <begin position="1"/>
        <end position="53"/>
    </location>
</feature>
<evidence type="ECO:0000256" key="3">
    <source>
        <dbReference type="ARBA" id="ARBA00022741"/>
    </source>
</evidence>
<comment type="similarity">
    <text evidence="1 6 7">Belongs to the acetokinase family.</text>
</comment>
<feature type="active site" description="Proton donor/acceptor" evidence="6">
    <location>
        <position position="179"/>
    </location>
</feature>
<feature type="binding site" evidence="6">
    <location>
        <begin position="359"/>
        <end position="363"/>
    </location>
    <ligand>
        <name>ATP</name>
        <dbReference type="ChEBI" id="CHEBI:30616"/>
    </ligand>
</feature>
<gene>
    <name evidence="6" type="primary">ackA</name>
    <name evidence="9" type="ORF">GCM10022252_24290</name>
</gene>
<accession>A0ABP8ARD9</accession>
<dbReference type="PIRSF" id="PIRSF000722">
    <property type="entry name" value="Acetate_prop_kin"/>
    <property type="match status" value="1"/>
</dbReference>
<dbReference type="Pfam" id="PF00871">
    <property type="entry name" value="Acetate_kinase"/>
    <property type="match status" value="1"/>
</dbReference>
<dbReference type="PRINTS" id="PR00471">
    <property type="entry name" value="ACETATEKNASE"/>
</dbReference>
<feature type="binding site" evidence="6">
    <location>
        <position position="65"/>
    </location>
    <ligand>
        <name>ATP</name>
        <dbReference type="ChEBI" id="CHEBI:30616"/>
    </ligand>
</feature>
<keyword evidence="10" id="KW-1185">Reference proteome</keyword>
<dbReference type="PANTHER" id="PTHR21060">
    <property type="entry name" value="ACETATE KINASE"/>
    <property type="match status" value="1"/>
</dbReference>
<dbReference type="PANTHER" id="PTHR21060:SF15">
    <property type="entry name" value="ACETATE KINASE-RELATED"/>
    <property type="match status" value="1"/>
</dbReference>
<evidence type="ECO:0000256" key="8">
    <source>
        <dbReference type="SAM" id="MobiDB-lite"/>
    </source>
</evidence>
<dbReference type="PROSITE" id="PS01076">
    <property type="entry name" value="ACETATE_KINASE_2"/>
    <property type="match status" value="1"/>
</dbReference>
<dbReference type="CDD" id="cd24010">
    <property type="entry name" value="ASKHA_NBD_AcK_PK"/>
    <property type="match status" value="1"/>
</dbReference>
<dbReference type="SUPFAM" id="SSF53067">
    <property type="entry name" value="Actin-like ATPase domain"/>
    <property type="match status" value="2"/>
</dbReference>
<comment type="catalytic activity">
    <reaction evidence="6">
        <text>acetate + ATP = acetyl phosphate + ADP</text>
        <dbReference type="Rhea" id="RHEA:11352"/>
        <dbReference type="ChEBI" id="CHEBI:22191"/>
        <dbReference type="ChEBI" id="CHEBI:30089"/>
        <dbReference type="ChEBI" id="CHEBI:30616"/>
        <dbReference type="ChEBI" id="CHEBI:456216"/>
        <dbReference type="EC" id="2.7.2.1"/>
    </reaction>
</comment>
<keyword evidence="6" id="KW-0479">Metal-binding</keyword>
<dbReference type="InterPro" id="IPR004372">
    <property type="entry name" value="Ac/propionate_kinase"/>
</dbReference>
<evidence type="ECO:0000256" key="7">
    <source>
        <dbReference type="RuleBase" id="RU003835"/>
    </source>
</evidence>
<comment type="cofactor">
    <cofactor evidence="6">
        <name>Mg(2+)</name>
        <dbReference type="ChEBI" id="CHEBI:18420"/>
    </cofactor>
    <cofactor evidence="6">
        <name>Mn(2+)</name>
        <dbReference type="ChEBI" id="CHEBI:29035"/>
    </cofactor>
    <text evidence="6">Mg(2+). Can also accept Mn(2+).</text>
</comment>
<dbReference type="HAMAP" id="MF_00020">
    <property type="entry name" value="Acetate_kinase"/>
    <property type="match status" value="1"/>
</dbReference>
<comment type="function">
    <text evidence="6">Catalyzes the formation of acetyl phosphate from acetate and ATP. Can also catalyze the reverse reaction.</text>
</comment>
<keyword evidence="4 6" id="KW-0418">Kinase</keyword>
<evidence type="ECO:0000256" key="1">
    <source>
        <dbReference type="ARBA" id="ARBA00008748"/>
    </source>
</evidence>
<evidence type="ECO:0000313" key="10">
    <source>
        <dbReference type="Proteomes" id="UP001501251"/>
    </source>
</evidence>
<keyword evidence="5 6" id="KW-0067">ATP-binding</keyword>
<feature type="binding site" evidence="6">
    <location>
        <begin position="311"/>
        <end position="313"/>
    </location>
    <ligand>
        <name>ATP</name>
        <dbReference type="ChEBI" id="CHEBI:30616"/>
    </ligand>
</feature>
<dbReference type="Proteomes" id="UP001501251">
    <property type="component" value="Unassembled WGS sequence"/>
</dbReference>
<dbReference type="EMBL" id="BAABAQ010000003">
    <property type="protein sequence ID" value="GAA4188658.1"/>
    <property type="molecule type" value="Genomic_DNA"/>
</dbReference>
<evidence type="ECO:0000256" key="4">
    <source>
        <dbReference type="ARBA" id="ARBA00022777"/>
    </source>
</evidence>
<comment type="caution">
    <text evidence="9">The sequence shown here is derived from an EMBL/GenBank/DDBJ whole genome shotgun (WGS) entry which is preliminary data.</text>
</comment>
<sequence length="428" mass="44048">MSERAARPAGPSGRNCDVNSSGDPSRDDDLDDVGDSGDLDRGSGSARGDLPGRVLVLNSGSSSVKYRLLSGAGRLASGTVERVGEPGSPVPGHRAALEAVADRLAADGLGLDSPELTAIGHRVVHGGTTFTRPTLITDEVVGGIEALIPLAPLHNPANLAGIEVARRLRPDLPQVAVFDTAFHATIPPAASAYAIDREVAARLGVRRYGFHGTSHAYVSRQAALLAGGPGANVIVLHLGNGASASAVSAGRCVDTSMGMTPLEGLVMGTRSGDLDPAVVLYLARTGGMSLDEIDALLNRRSGMLGLCGDNDMRAVTERVAAGDPDAELAMSVYCHRLRKYVGAYYAVLGTVDVIAFTGGVGENSALVRERALAGLGALGIAVDPVRNARGDTLISADGGAVRVAVIPTDEEFEIARQTLAVISRTNRG</sequence>
<feature type="binding site" evidence="6">
    <location>
        <begin position="237"/>
        <end position="241"/>
    </location>
    <ligand>
        <name>ATP</name>
        <dbReference type="ChEBI" id="CHEBI:30616"/>
    </ligand>
</feature>
<organism evidence="9 10">
    <name type="scientific">Streptosporangium oxazolinicum</name>
    <dbReference type="NCBI Taxonomy" id="909287"/>
    <lineage>
        <taxon>Bacteria</taxon>
        <taxon>Bacillati</taxon>
        <taxon>Actinomycetota</taxon>
        <taxon>Actinomycetes</taxon>
        <taxon>Streptosporangiales</taxon>
        <taxon>Streptosporangiaceae</taxon>
        <taxon>Streptosporangium</taxon>
    </lineage>
</organism>
<evidence type="ECO:0000256" key="2">
    <source>
        <dbReference type="ARBA" id="ARBA00022679"/>
    </source>
</evidence>
<feature type="binding site" evidence="6">
    <location>
        <position position="410"/>
    </location>
    <ligand>
        <name>Mg(2+)</name>
        <dbReference type="ChEBI" id="CHEBI:18420"/>
    </ligand>
</feature>
<dbReference type="InterPro" id="IPR043129">
    <property type="entry name" value="ATPase_NBD"/>
</dbReference>
<feature type="site" description="Transition state stabilizer" evidence="6">
    <location>
        <position position="211"/>
    </location>
</feature>
<evidence type="ECO:0000256" key="5">
    <source>
        <dbReference type="ARBA" id="ARBA00022840"/>
    </source>
</evidence>
<keyword evidence="2 6" id="KW-0808">Transferase</keyword>
<dbReference type="NCBIfam" id="TIGR00016">
    <property type="entry name" value="ackA"/>
    <property type="match status" value="1"/>
</dbReference>
<keyword evidence="6" id="KW-0963">Cytoplasm</keyword>
<name>A0ABP8ARD9_9ACTN</name>
<dbReference type="Gene3D" id="3.30.420.40">
    <property type="match status" value="2"/>
</dbReference>
<comment type="subunit">
    <text evidence="6">Homodimer.</text>
</comment>
<feature type="site" description="Transition state stabilizer" evidence="6">
    <location>
        <position position="270"/>
    </location>
</feature>
<keyword evidence="3 6" id="KW-0547">Nucleotide-binding</keyword>
<dbReference type="PROSITE" id="PS01075">
    <property type="entry name" value="ACETATE_KINASE_1"/>
    <property type="match status" value="1"/>
</dbReference>
<protein>
    <recommendedName>
        <fullName evidence="6">Acetate kinase</fullName>
        <ecNumber evidence="6">2.7.2.1</ecNumber>
    </recommendedName>
    <alternativeName>
        <fullName evidence="6">Acetokinase</fullName>
    </alternativeName>
</protein>
<feature type="binding site" evidence="6">
    <location>
        <position position="58"/>
    </location>
    <ligand>
        <name>Mg(2+)</name>
        <dbReference type="ChEBI" id="CHEBI:18420"/>
    </ligand>
</feature>
<proteinExistence type="inferred from homology"/>
<dbReference type="InterPro" id="IPR000890">
    <property type="entry name" value="Aliphatic_acid_kin_short-chain"/>
</dbReference>
<dbReference type="GO" id="GO:0016301">
    <property type="term" value="F:kinase activity"/>
    <property type="evidence" value="ECO:0007669"/>
    <property type="project" value="UniProtKB-KW"/>
</dbReference>
<reference evidence="10" key="1">
    <citation type="journal article" date="2019" name="Int. J. Syst. Evol. Microbiol.">
        <title>The Global Catalogue of Microorganisms (GCM) 10K type strain sequencing project: providing services to taxonomists for standard genome sequencing and annotation.</title>
        <authorList>
            <consortium name="The Broad Institute Genomics Platform"/>
            <consortium name="The Broad Institute Genome Sequencing Center for Infectious Disease"/>
            <person name="Wu L."/>
            <person name="Ma J."/>
        </authorList>
    </citation>
    <scope>NUCLEOTIDE SEQUENCE [LARGE SCALE GENOMIC DNA]</scope>
    <source>
        <strain evidence="10">JCM 17388</strain>
    </source>
</reference>
<feature type="compositionally biased region" description="Acidic residues" evidence="8">
    <location>
        <begin position="26"/>
        <end position="37"/>
    </location>
</feature>
<dbReference type="EC" id="2.7.2.1" evidence="6"/>
<keyword evidence="6" id="KW-0460">Magnesium</keyword>
<comment type="pathway">
    <text evidence="6">Metabolic intermediate biosynthesis; acetyl-CoA biosynthesis; acetyl-CoA from acetate: step 1/2.</text>
</comment>
<evidence type="ECO:0000256" key="6">
    <source>
        <dbReference type="HAMAP-Rule" id="MF_00020"/>
    </source>
</evidence>
<feature type="binding site" evidence="6">
    <location>
        <position position="122"/>
    </location>
    <ligand>
        <name>substrate</name>
    </ligand>
</feature>
<evidence type="ECO:0000313" key="9">
    <source>
        <dbReference type="EMBL" id="GAA4188658.1"/>
    </source>
</evidence>
<dbReference type="InterPro" id="IPR023865">
    <property type="entry name" value="Aliphatic_acid_kinase_CS"/>
</dbReference>
<comment type="subcellular location">
    <subcellularLocation>
        <location evidence="6">Cytoplasm</location>
    </subcellularLocation>
</comment>